<dbReference type="PROSITE" id="PS01050">
    <property type="entry name" value="YJEF_C_2"/>
    <property type="match status" value="1"/>
</dbReference>
<dbReference type="Pfam" id="PF01256">
    <property type="entry name" value="Carb_kinase"/>
    <property type="match status" value="1"/>
</dbReference>
<dbReference type="PANTHER" id="PTHR12592">
    <property type="entry name" value="ATP-DEPENDENT (S)-NAD(P)H-HYDRATE DEHYDRATASE FAMILY MEMBER"/>
    <property type="match status" value="1"/>
</dbReference>
<keyword evidence="5 18" id="KW-0479">Metal-binding</keyword>
<evidence type="ECO:0000256" key="3">
    <source>
        <dbReference type="ARBA" id="ARBA00006001"/>
    </source>
</evidence>
<comment type="cofactor">
    <cofactor evidence="18 19">
        <name>K(+)</name>
        <dbReference type="ChEBI" id="CHEBI:29103"/>
    </cofactor>
    <text evidence="18 19">Binds 1 potassium ion per subunit.</text>
</comment>
<feature type="binding site" evidence="17">
    <location>
        <position position="326"/>
    </location>
    <ligand>
        <name>(6S)-NADPHX</name>
        <dbReference type="ChEBI" id="CHEBI:64076"/>
    </ligand>
</feature>
<evidence type="ECO:0000256" key="1">
    <source>
        <dbReference type="ARBA" id="ARBA00000013"/>
    </source>
</evidence>
<comment type="catalytic activity">
    <reaction evidence="2 18 19">
        <text>(6R)-NADPHX = (6S)-NADPHX</text>
        <dbReference type="Rhea" id="RHEA:32227"/>
        <dbReference type="ChEBI" id="CHEBI:64076"/>
        <dbReference type="ChEBI" id="CHEBI:64077"/>
        <dbReference type="EC" id="5.1.99.6"/>
    </reaction>
</comment>
<evidence type="ECO:0000313" key="23">
    <source>
        <dbReference type="EMBL" id="AHM56223.1"/>
    </source>
</evidence>
<evidence type="ECO:0000256" key="16">
    <source>
        <dbReference type="ARBA" id="ARBA00049209"/>
    </source>
</evidence>
<dbReference type="eggNOG" id="COG0063">
    <property type="taxonomic scope" value="Bacteria"/>
</dbReference>
<dbReference type="OrthoDB" id="9806925at2"/>
<protein>
    <recommendedName>
        <fullName evidence="19">Bifunctional NAD(P)H-hydrate repair enzyme</fullName>
    </recommendedName>
    <alternativeName>
        <fullName evidence="19">Nicotinamide nucleotide repair protein</fullName>
    </alternativeName>
    <domain>
        <recommendedName>
            <fullName evidence="19">ADP-dependent (S)-NAD(P)H-hydrate dehydratase</fullName>
            <ecNumber evidence="19">4.2.1.136</ecNumber>
        </recommendedName>
        <alternativeName>
            <fullName evidence="19">ADP-dependent NAD(P)HX dehydratase</fullName>
        </alternativeName>
    </domain>
    <domain>
        <recommendedName>
            <fullName evidence="19">NAD(P)H-hydrate epimerase</fullName>
            <ecNumber evidence="19">5.1.99.6</ecNumber>
        </recommendedName>
    </domain>
</protein>
<dbReference type="NCBIfam" id="TIGR00196">
    <property type="entry name" value="yjeF_cterm"/>
    <property type="match status" value="1"/>
</dbReference>
<dbReference type="KEGG" id="eac:EAL2_c09240"/>
<dbReference type="Gene3D" id="3.40.50.10260">
    <property type="entry name" value="YjeF N-terminal domain"/>
    <property type="match status" value="1"/>
</dbReference>
<evidence type="ECO:0000256" key="8">
    <source>
        <dbReference type="ARBA" id="ARBA00022857"/>
    </source>
</evidence>
<keyword evidence="13" id="KW-0511">Multifunctional enzyme</keyword>
<dbReference type="GO" id="GO:0052856">
    <property type="term" value="F:NAD(P)HX epimerase activity"/>
    <property type="evidence" value="ECO:0007669"/>
    <property type="project" value="UniProtKB-UniRule"/>
</dbReference>
<comment type="similarity">
    <text evidence="18">Belongs to the NnrE/AIBP family.</text>
</comment>
<evidence type="ECO:0000256" key="12">
    <source>
        <dbReference type="ARBA" id="ARBA00023239"/>
    </source>
</evidence>
<dbReference type="PROSITE" id="PS50206">
    <property type="entry name" value="RHODANESE_3"/>
    <property type="match status" value="1"/>
</dbReference>
<evidence type="ECO:0000256" key="2">
    <source>
        <dbReference type="ARBA" id="ARBA00000909"/>
    </source>
</evidence>
<evidence type="ECO:0000259" key="20">
    <source>
        <dbReference type="PROSITE" id="PS50206"/>
    </source>
</evidence>
<dbReference type="STRING" id="1286171.EAL2_c09240"/>
<dbReference type="SUPFAM" id="SSF53613">
    <property type="entry name" value="Ribokinase-like"/>
    <property type="match status" value="1"/>
</dbReference>
<dbReference type="InterPro" id="IPR017953">
    <property type="entry name" value="Carbohydrate_kinase_pred_CS"/>
</dbReference>
<comment type="similarity">
    <text evidence="17">Belongs to the NnrD/CARKD family.</text>
</comment>
<evidence type="ECO:0000256" key="7">
    <source>
        <dbReference type="ARBA" id="ARBA00022840"/>
    </source>
</evidence>
<comment type="similarity">
    <text evidence="4 19">In the C-terminal section; belongs to the NnrD/CARKD family.</text>
</comment>
<evidence type="ECO:0000259" key="21">
    <source>
        <dbReference type="PROSITE" id="PS51383"/>
    </source>
</evidence>
<dbReference type="InterPro" id="IPR030677">
    <property type="entry name" value="Nnr"/>
</dbReference>
<evidence type="ECO:0000256" key="6">
    <source>
        <dbReference type="ARBA" id="ARBA00022741"/>
    </source>
</evidence>
<dbReference type="Proteomes" id="UP000019591">
    <property type="component" value="Chromosome"/>
</dbReference>
<evidence type="ECO:0000256" key="4">
    <source>
        <dbReference type="ARBA" id="ARBA00009524"/>
    </source>
</evidence>
<dbReference type="EC" id="4.2.1.136" evidence="19"/>
<organism evidence="23 24">
    <name type="scientific">Peptoclostridium acidaminophilum DSM 3953</name>
    <dbReference type="NCBI Taxonomy" id="1286171"/>
    <lineage>
        <taxon>Bacteria</taxon>
        <taxon>Bacillati</taxon>
        <taxon>Bacillota</taxon>
        <taxon>Clostridia</taxon>
        <taxon>Peptostreptococcales</taxon>
        <taxon>Peptoclostridiaceae</taxon>
        <taxon>Peptoclostridium</taxon>
    </lineage>
</organism>
<evidence type="ECO:0000256" key="11">
    <source>
        <dbReference type="ARBA" id="ARBA00023235"/>
    </source>
</evidence>
<feature type="domain" description="YjeF N-terminal" evidence="22">
    <location>
        <begin position="10"/>
        <end position="220"/>
    </location>
</feature>
<feature type="binding site" evidence="17">
    <location>
        <position position="442"/>
    </location>
    <ligand>
        <name>(6S)-NADPHX</name>
        <dbReference type="ChEBI" id="CHEBI:64076"/>
    </ligand>
</feature>
<dbReference type="PANTHER" id="PTHR12592:SF0">
    <property type="entry name" value="ATP-DEPENDENT (S)-NAD(P)H-HYDRATE DEHYDRATASE"/>
    <property type="match status" value="1"/>
</dbReference>
<dbReference type="PIRSF" id="PIRSF017184">
    <property type="entry name" value="Nnr"/>
    <property type="match status" value="1"/>
</dbReference>
<dbReference type="GO" id="GO:0005524">
    <property type="term" value="F:ATP binding"/>
    <property type="evidence" value="ECO:0007669"/>
    <property type="project" value="UniProtKB-UniRule"/>
</dbReference>
<evidence type="ECO:0000256" key="5">
    <source>
        <dbReference type="ARBA" id="ARBA00022723"/>
    </source>
</evidence>
<dbReference type="GO" id="GO:0046872">
    <property type="term" value="F:metal ion binding"/>
    <property type="evidence" value="ECO:0007669"/>
    <property type="project" value="UniProtKB-UniRule"/>
</dbReference>
<feature type="binding site" evidence="18">
    <location>
        <position position="166"/>
    </location>
    <ligand>
        <name>K(+)</name>
        <dbReference type="ChEBI" id="CHEBI:29103"/>
    </ligand>
</feature>
<dbReference type="InterPro" id="IPR036652">
    <property type="entry name" value="YjeF_N_dom_sf"/>
</dbReference>
<evidence type="ECO:0000256" key="13">
    <source>
        <dbReference type="ARBA" id="ARBA00023268"/>
    </source>
</evidence>
<comment type="function">
    <text evidence="18">Catalyzes the epimerization of the S- and R-forms of NAD(P)HX, a damaged form of NAD(P)H that is a result of enzymatic or heat-dependent hydration. This is a prerequisite for the S-specific NAD(P)H-hydrate dehydratase to allow the repair of both epimers of NAD(P)HX.</text>
</comment>
<dbReference type="GO" id="GO:0110051">
    <property type="term" value="P:metabolite repair"/>
    <property type="evidence" value="ECO:0007669"/>
    <property type="project" value="TreeGrafter"/>
</dbReference>
<feature type="domain" description="YjeF C-terminal" evidence="21">
    <location>
        <begin position="227"/>
        <end position="501"/>
    </location>
</feature>
<comment type="subunit">
    <text evidence="17">Homotetramer.</text>
</comment>
<dbReference type="eggNOG" id="COG0062">
    <property type="taxonomic scope" value="Bacteria"/>
</dbReference>
<keyword evidence="8 17" id="KW-0521">NADP</keyword>
<dbReference type="NCBIfam" id="TIGR00197">
    <property type="entry name" value="yjeF_nterm"/>
    <property type="match status" value="1"/>
</dbReference>
<dbReference type="InterPro" id="IPR001763">
    <property type="entry name" value="Rhodanese-like_dom"/>
</dbReference>
<comment type="catalytic activity">
    <reaction evidence="15 17 19">
        <text>(6S)-NADHX + ADP = AMP + phosphate + NADH + H(+)</text>
        <dbReference type="Rhea" id="RHEA:32223"/>
        <dbReference type="ChEBI" id="CHEBI:15378"/>
        <dbReference type="ChEBI" id="CHEBI:43474"/>
        <dbReference type="ChEBI" id="CHEBI:57945"/>
        <dbReference type="ChEBI" id="CHEBI:64074"/>
        <dbReference type="ChEBI" id="CHEBI:456215"/>
        <dbReference type="ChEBI" id="CHEBI:456216"/>
        <dbReference type="EC" id="4.2.1.136"/>
    </reaction>
</comment>
<dbReference type="Pfam" id="PF03853">
    <property type="entry name" value="YjeF_N"/>
    <property type="match status" value="1"/>
</dbReference>
<dbReference type="PROSITE" id="PS51385">
    <property type="entry name" value="YJEF_N"/>
    <property type="match status" value="1"/>
</dbReference>
<dbReference type="AlphaFoldDB" id="W8TEI7"/>
<feature type="binding site" evidence="18">
    <location>
        <begin position="58"/>
        <end position="62"/>
    </location>
    <ligand>
        <name>(6S)-NADPHX</name>
        <dbReference type="ChEBI" id="CHEBI:64076"/>
    </ligand>
</feature>
<evidence type="ECO:0000256" key="17">
    <source>
        <dbReference type="HAMAP-Rule" id="MF_01965"/>
    </source>
</evidence>
<dbReference type="InterPro" id="IPR000631">
    <property type="entry name" value="CARKD"/>
</dbReference>
<evidence type="ECO:0000256" key="10">
    <source>
        <dbReference type="ARBA" id="ARBA00023027"/>
    </source>
</evidence>
<comment type="caution">
    <text evidence="18">Lacks conserved residue(s) required for the propagation of feature annotation.</text>
</comment>
<feature type="domain" description="Rhodanese" evidence="20">
    <location>
        <begin position="23"/>
        <end position="97"/>
    </location>
</feature>
<comment type="similarity">
    <text evidence="3 19">In the N-terminal section; belongs to the NnrE/AIBP family.</text>
</comment>
<comment type="function">
    <text evidence="17">Catalyzes the dehydration of the S-form of NAD(P)HX at the expense of ADP, which is converted to AMP. Together with NAD(P)HX epimerase, which catalyzes the epimerization of the S- and R-forms, the enzyme allows the repair of both epimers of NAD(P)HX, a damaged form of NAD(P)H that is a result of enzymatic or heat-dependent hydration.</text>
</comment>
<keyword evidence="12 17" id="KW-0456">Lyase</keyword>
<evidence type="ECO:0000256" key="18">
    <source>
        <dbReference type="HAMAP-Rule" id="MF_01966"/>
    </source>
</evidence>
<dbReference type="EMBL" id="CP007452">
    <property type="protein sequence ID" value="AHM56223.1"/>
    <property type="molecule type" value="Genomic_DNA"/>
</dbReference>
<dbReference type="SUPFAM" id="SSF64153">
    <property type="entry name" value="YjeF N-terminal domain-like"/>
    <property type="match status" value="1"/>
</dbReference>
<dbReference type="GO" id="GO:0046496">
    <property type="term" value="P:nicotinamide nucleotide metabolic process"/>
    <property type="evidence" value="ECO:0007669"/>
    <property type="project" value="UniProtKB-UniRule"/>
</dbReference>
<evidence type="ECO:0000259" key="22">
    <source>
        <dbReference type="PROSITE" id="PS51385"/>
    </source>
</evidence>
<keyword evidence="24" id="KW-1185">Reference proteome</keyword>
<keyword evidence="9 18" id="KW-0630">Potassium</keyword>
<dbReference type="PROSITE" id="PS51383">
    <property type="entry name" value="YJEF_C_3"/>
    <property type="match status" value="1"/>
</dbReference>
<evidence type="ECO:0000313" key="24">
    <source>
        <dbReference type="Proteomes" id="UP000019591"/>
    </source>
</evidence>
<sequence length="508" mass="53731">MKKIAYSFEMRNLDKTTIEAYGIPGAVLMENAGRKTYEQIEELAGNEKKILVVCGRGNNGGDGYVIARHLHNNGYTVSVSLIGGRDGIKGDALLNLEIIERMGIQIDYIANAEDFAAVLKRGYDIIVDAIFGIGIDRKVAQPFAEIIELINSYEKKELVVAVDLPSGLNTDTGEIMGSAVQSDITVTFGALKPANIFNEGINLCGKTVVADISIPRELLEAERKSLLESGFCAGIIRRRKCSSHKGTYGKVGIVGGSLNMPGAAILSSRAAMRMGSGIVNVFADCEAFSALSGKTPEVIVVKSDYSRPKDVTEELAGLDAVLVGPGLSKAAGRRELLLEVLSAYEGPLAIDADGLNLLQGELGTLRGKNAIITPHIGEMARLAGKESSFVSHNAMEVAREFAAEYGCVVVLKSASTVIALPEGEIFVCSSPNPGMATAGSGDVLSGAIVSLLGQGYEPREAALLGVHIHSLAGRLALYKKGEYGLLAGDIVEEMPEAVKGLLEIKDGF</sequence>
<comment type="catalytic activity">
    <reaction evidence="1 18 19">
        <text>(6R)-NADHX = (6S)-NADHX</text>
        <dbReference type="Rhea" id="RHEA:32215"/>
        <dbReference type="ChEBI" id="CHEBI:64074"/>
        <dbReference type="ChEBI" id="CHEBI:64075"/>
        <dbReference type="EC" id="5.1.99.6"/>
    </reaction>
</comment>
<keyword evidence="7 17" id="KW-0067">ATP-binding</keyword>
<gene>
    <name evidence="23" type="primary">yjeF</name>
    <name evidence="17" type="synonym">nnrD</name>
    <name evidence="18" type="synonym">nnrE</name>
    <name evidence="23" type="ORF">EAL2_c09240</name>
</gene>
<dbReference type="EC" id="5.1.99.6" evidence="19"/>
<reference evidence="23 24" key="1">
    <citation type="journal article" date="2014" name="Genome Announc.">
        <title>Complete Genome Sequence of Amino Acid-Utilizing Eubacterium acidaminophilum al-2 (DSM 3953).</title>
        <authorList>
            <person name="Poehlein A."/>
            <person name="Andreesen J.R."/>
            <person name="Daniel R."/>
        </authorList>
    </citation>
    <scope>NUCLEOTIDE SEQUENCE [LARGE SCALE GENOMIC DNA]</scope>
    <source>
        <strain evidence="23 24">DSM 3953</strain>
    </source>
</reference>
<dbReference type="PATRIC" id="fig|1286171.3.peg.874"/>
<feature type="binding site" evidence="18">
    <location>
        <position position="128"/>
    </location>
    <ligand>
        <name>K(+)</name>
        <dbReference type="ChEBI" id="CHEBI:29103"/>
    </ligand>
</feature>
<dbReference type="GO" id="GO:0052855">
    <property type="term" value="F:ADP-dependent NAD(P)H-hydrate dehydratase activity"/>
    <property type="evidence" value="ECO:0007669"/>
    <property type="project" value="UniProtKB-UniRule"/>
</dbReference>
<dbReference type="Gene3D" id="3.40.1190.20">
    <property type="match status" value="1"/>
</dbReference>
<keyword evidence="11 18" id="KW-0413">Isomerase</keyword>
<accession>W8TEI7</accession>
<dbReference type="HAMAP" id="MF_01965">
    <property type="entry name" value="NADHX_dehydratase"/>
    <property type="match status" value="1"/>
</dbReference>
<dbReference type="InterPro" id="IPR004443">
    <property type="entry name" value="YjeF_N_dom"/>
</dbReference>
<comment type="cofactor">
    <cofactor evidence="17">
        <name>Mg(2+)</name>
        <dbReference type="ChEBI" id="CHEBI:18420"/>
    </cofactor>
</comment>
<dbReference type="CDD" id="cd01171">
    <property type="entry name" value="YXKO-related"/>
    <property type="match status" value="1"/>
</dbReference>
<dbReference type="RefSeq" id="WP_025435238.1">
    <property type="nucleotide sequence ID" value="NZ_CP007452.1"/>
</dbReference>
<name>W8TEI7_PEPAC</name>
<evidence type="ECO:0000256" key="19">
    <source>
        <dbReference type="PIRNR" id="PIRNR017184"/>
    </source>
</evidence>
<feature type="binding site" evidence="17">
    <location>
        <position position="263"/>
    </location>
    <ligand>
        <name>(6S)-NADPHX</name>
        <dbReference type="ChEBI" id="CHEBI:64076"/>
    </ligand>
</feature>
<feature type="binding site" evidence="17">
    <location>
        <position position="441"/>
    </location>
    <ligand>
        <name>AMP</name>
        <dbReference type="ChEBI" id="CHEBI:456215"/>
    </ligand>
</feature>
<keyword evidence="6 17" id="KW-0547">Nucleotide-binding</keyword>
<feature type="binding site" evidence="18">
    <location>
        <begin position="132"/>
        <end position="138"/>
    </location>
    <ligand>
        <name>(6S)-NADPHX</name>
        <dbReference type="ChEBI" id="CHEBI:64076"/>
    </ligand>
</feature>
<evidence type="ECO:0000256" key="14">
    <source>
        <dbReference type="ARBA" id="ARBA00025153"/>
    </source>
</evidence>
<keyword evidence="10 17" id="KW-0520">NAD</keyword>
<feature type="binding site" evidence="17">
    <location>
        <position position="375"/>
    </location>
    <ligand>
        <name>(6S)-NADPHX</name>
        <dbReference type="ChEBI" id="CHEBI:64076"/>
    </ligand>
</feature>
<dbReference type="HAMAP" id="MF_01966">
    <property type="entry name" value="NADHX_epimerase"/>
    <property type="match status" value="1"/>
</dbReference>
<proteinExistence type="inferred from homology"/>
<feature type="binding site" evidence="17">
    <location>
        <begin position="412"/>
        <end position="416"/>
    </location>
    <ligand>
        <name>AMP</name>
        <dbReference type="ChEBI" id="CHEBI:456215"/>
    </ligand>
</feature>
<dbReference type="HOGENOM" id="CLU_024853_4_1_9"/>
<evidence type="ECO:0000256" key="9">
    <source>
        <dbReference type="ARBA" id="ARBA00022958"/>
    </source>
</evidence>
<evidence type="ECO:0000256" key="15">
    <source>
        <dbReference type="ARBA" id="ARBA00048238"/>
    </source>
</evidence>
<feature type="binding site" evidence="18">
    <location>
        <position position="59"/>
    </location>
    <ligand>
        <name>K(+)</name>
        <dbReference type="ChEBI" id="CHEBI:29103"/>
    </ligand>
</feature>
<dbReference type="InterPro" id="IPR029056">
    <property type="entry name" value="Ribokinase-like"/>
</dbReference>
<comment type="function">
    <text evidence="14 19">Bifunctional enzyme that catalyzes the epimerization of the S- and R-forms of NAD(P)HX and the dehydration of the S-form of NAD(P)HX at the expense of ADP, which is converted to AMP. This allows the repair of both epimers of NAD(P)HX, a damaged form of NAD(P)H that is a result of enzymatic or heat-dependent hydration.</text>
</comment>
<comment type="catalytic activity">
    <reaction evidence="16 17 19">
        <text>(6S)-NADPHX + ADP = AMP + phosphate + NADPH + H(+)</text>
        <dbReference type="Rhea" id="RHEA:32235"/>
        <dbReference type="ChEBI" id="CHEBI:15378"/>
        <dbReference type="ChEBI" id="CHEBI:43474"/>
        <dbReference type="ChEBI" id="CHEBI:57783"/>
        <dbReference type="ChEBI" id="CHEBI:64076"/>
        <dbReference type="ChEBI" id="CHEBI:456215"/>
        <dbReference type="ChEBI" id="CHEBI:456216"/>
        <dbReference type="EC" id="4.2.1.136"/>
    </reaction>
</comment>
<feature type="binding site" evidence="18">
    <location>
        <position position="163"/>
    </location>
    <ligand>
        <name>(6S)-NADPHX</name>
        <dbReference type="ChEBI" id="CHEBI:64076"/>
    </ligand>
</feature>